<dbReference type="GO" id="GO:0008028">
    <property type="term" value="F:monocarboxylic acid transmembrane transporter activity"/>
    <property type="evidence" value="ECO:0007669"/>
    <property type="project" value="TreeGrafter"/>
</dbReference>
<feature type="transmembrane region" description="Helical" evidence="1">
    <location>
        <begin position="107"/>
        <end position="124"/>
    </location>
</feature>
<dbReference type="SUPFAM" id="SSF103473">
    <property type="entry name" value="MFS general substrate transporter"/>
    <property type="match status" value="1"/>
</dbReference>
<proteinExistence type="predicted"/>
<dbReference type="Pfam" id="PF07690">
    <property type="entry name" value="MFS_1"/>
    <property type="match status" value="1"/>
</dbReference>
<keyword evidence="1" id="KW-0812">Transmembrane</keyword>
<feature type="transmembrane region" description="Helical" evidence="1">
    <location>
        <begin position="346"/>
        <end position="364"/>
    </location>
</feature>
<dbReference type="PANTHER" id="PTHR11360">
    <property type="entry name" value="MONOCARBOXYLATE TRANSPORTER"/>
    <property type="match status" value="1"/>
</dbReference>
<evidence type="ECO:0008006" key="4">
    <source>
        <dbReference type="Google" id="ProtNLM"/>
    </source>
</evidence>
<accession>A0AAW0TZ48</accession>
<dbReference type="InterPro" id="IPR011701">
    <property type="entry name" value="MFS"/>
</dbReference>
<keyword evidence="3" id="KW-1185">Reference proteome</keyword>
<dbReference type="PANTHER" id="PTHR11360:SF306">
    <property type="entry name" value="RE01051P"/>
    <property type="match status" value="1"/>
</dbReference>
<name>A0AAW0TZ48_SCYPA</name>
<evidence type="ECO:0000313" key="3">
    <source>
        <dbReference type="Proteomes" id="UP001487740"/>
    </source>
</evidence>
<protein>
    <recommendedName>
        <fullName evidence="4">Monocarboxylate transporter</fullName>
    </recommendedName>
</protein>
<keyword evidence="1" id="KW-0472">Membrane</keyword>
<dbReference type="InterPro" id="IPR050327">
    <property type="entry name" value="Proton-linked_MCT"/>
</dbReference>
<dbReference type="EMBL" id="JARAKH010000023">
    <property type="protein sequence ID" value="KAK8391956.1"/>
    <property type="molecule type" value="Genomic_DNA"/>
</dbReference>
<feature type="transmembrane region" description="Helical" evidence="1">
    <location>
        <begin position="163"/>
        <end position="184"/>
    </location>
</feature>
<organism evidence="2 3">
    <name type="scientific">Scylla paramamosain</name>
    <name type="common">Mud crab</name>
    <dbReference type="NCBI Taxonomy" id="85552"/>
    <lineage>
        <taxon>Eukaryota</taxon>
        <taxon>Metazoa</taxon>
        <taxon>Ecdysozoa</taxon>
        <taxon>Arthropoda</taxon>
        <taxon>Crustacea</taxon>
        <taxon>Multicrustacea</taxon>
        <taxon>Malacostraca</taxon>
        <taxon>Eumalacostraca</taxon>
        <taxon>Eucarida</taxon>
        <taxon>Decapoda</taxon>
        <taxon>Pleocyemata</taxon>
        <taxon>Brachyura</taxon>
        <taxon>Eubrachyura</taxon>
        <taxon>Portunoidea</taxon>
        <taxon>Portunidae</taxon>
        <taxon>Portuninae</taxon>
        <taxon>Scylla</taxon>
    </lineage>
</organism>
<comment type="caution">
    <text evidence="2">The sequence shown here is derived from an EMBL/GenBank/DDBJ whole genome shotgun (WGS) entry which is preliminary data.</text>
</comment>
<dbReference type="Gene3D" id="1.20.1250.20">
    <property type="entry name" value="MFS general substrate transporter like domains"/>
    <property type="match status" value="1"/>
</dbReference>
<feature type="transmembrane region" description="Helical" evidence="1">
    <location>
        <begin position="131"/>
        <end position="151"/>
    </location>
</feature>
<evidence type="ECO:0000256" key="1">
    <source>
        <dbReference type="SAM" id="Phobius"/>
    </source>
</evidence>
<keyword evidence="1" id="KW-1133">Transmembrane helix</keyword>
<feature type="transmembrane region" description="Helical" evidence="1">
    <location>
        <begin position="315"/>
        <end position="340"/>
    </location>
</feature>
<gene>
    <name evidence="2" type="ORF">O3P69_017517</name>
</gene>
<reference evidence="2 3" key="1">
    <citation type="submission" date="2023-03" db="EMBL/GenBank/DDBJ databases">
        <title>High-quality genome of Scylla paramamosain provides insights in environmental adaptation.</title>
        <authorList>
            <person name="Zhang L."/>
        </authorList>
    </citation>
    <scope>NUCLEOTIDE SEQUENCE [LARGE SCALE GENOMIC DNA]</scope>
    <source>
        <strain evidence="2">LZ_2023a</strain>
        <tissue evidence="2">Muscle</tissue>
    </source>
</reference>
<sequence>MGLGGGPGSDYCVYADPGAQLLLRNPVLAAAATLGRVLHHCGRDLQRLHGVLEAGGHGDSHAHKGVRVPQGRHDGHAAHRHLSHIHGLRHLPVLLLRLLLSRLRCPAGVGCGLSCVGFLILSHYFKRRRGLANACFTAGLGLGHFLGPLFIQLLQDTYGHRGATLVLGAVMLHGFLGTTLYHPVEWHMKLPLRPHPQQVALMTPTSTGQSAHTILVDPQPRHCSRGVNMKVKELSESHQSPASGRRLSANSFDLASMASVTSLDTLGATDLTDHEGLEPPHTDTEPNILSSLRQPLSKLLRGLLRDLAILRRPTALIIAAGTTLVINAQVNFTMMVPFAMQAAGHSLQTAAWCLSLSGVTNLLARMVSSALSDYAWFNMRFFYLLSMFTMAASITGELNQTSPT</sequence>
<evidence type="ECO:0000313" key="2">
    <source>
        <dbReference type="EMBL" id="KAK8391956.1"/>
    </source>
</evidence>
<dbReference type="InterPro" id="IPR036259">
    <property type="entry name" value="MFS_trans_sf"/>
</dbReference>
<dbReference type="AlphaFoldDB" id="A0AAW0TZ48"/>
<feature type="transmembrane region" description="Helical" evidence="1">
    <location>
        <begin position="376"/>
        <end position="394"/>
    </location>
</feature>
<dbReference type="Proteomes" id="UP001487740">
    <property type="component" value="Unassembled WGS sequence"/>
</dbReference>